<evidence type="ECO:0000313" key="1">
    <source>
        <dbReference type="EMBL" id="PIA17395.1"/>
    </source>
</evidence>
<dbReference type="AlphaFoldDB" id="A0A2G5BEF6"/>
<accession>A0A2G5BEF6</accession>
<sequence>MPSATPVSDTFANNTIAKKSSGSLVSEAPMLKNIDLGESAKYDDIQHTKSENTSSSSSIEDDSLLAVAIEDTPVQYACRVTLALQIMEFVVRSKSTAGRTATIDVEKEKQIVADTLRLPQSIFPAR</sequence>
<dbReference type="Proteomes" id="UP000242474">
    <property type="component" value="Unassembled WGS sequence"/>
</dbReference>
<protein>
    <submittedName>
        <fullName evidence="1">Uncharacterized protein</fullName>
    </submittedName>
</protein>
<name>A0A2G5BEF6_COERN</name>
<reference evidence="1 2" key="1">
    <citation type="journal article" date="2015" name="Genome Biol. Evol.">
        <title>Phylogenomic analyses indicate that early fungi evolved digesting cell walls of algal ancestors of land plants.</title>
        <authorList>
            <person name="Chang Y."/>
            <person name="Wang S."/>
            <person name="Sekimoto S."/>
            <person name="Aerts A.L."/>
            <person name="Choi C."/>
            <person name="Clum A."/>
            <person name="LaButti K.M."/>
            <person name="Lindquist E.A."/>
            <person name="Yee Ngan C."/>
            <person name="Ohm R.A."/>
            <person name="Salamov A.A."/>
            <person name="Grigoriev I.V."/>
            <person name="Spatafora J.W."/>
            <person name="Berbee M.L."/>
        </authorList>
    </citation>
    <scope>NUCLEOTIDE SEQUENCE [LARGE SCALE GENOMIC DNA]</scope>
    <source>
        <strain evidence="1 2">NRRL 1564</strain>
    </source>
</reference>
<organism evidence="1 2">
    <name type="scientific">Coemansia reversa (strain ATCC 12441 / NRRL 1564)</name>
    <dbReference type="NCBI Taxonomy" id="763665"/>
    <lineage>
        <taxon>Eukaryota</taxon>
        <taxon>Fungi</taxon>
        <taxon>Fungi incertae sedis</taxon>
        <taxon>Zoopagomycota</taxon>
        <taxon>Kickxellomycotina</taxon>
        <taxon>Kickxellomycetes</taxon>
        <taxon>Kickxellales</taxon>
        <taxon>Kickxellaceae</taxon>
        <taxon>Coemansia</taxon>
    </lineage>
</organism>
<dbReference type="EMBL" id="KZ303494">
    <property type="protein sequence ID" value="PIA17395.1"/>
    <property type="molecule type" value="Genomic_DNA"/>
</dbReference>
<keyword evidence="2" id="KW-1185">Reference proteome</keyword>
<proteinExistence type="predicted"/>
<gene>
    <name evidence="1" type="ORF">COEREDRAFT_7361</name>
</gene>
<evidence type="ECO:0000313" key="2">
    <source>
        <dbReference type="Proteomes" id="UP000242474"/>
    </source>
</evidence>